<keyword evidence="2" id="KW-1185">Reference proteome</keyword>
<evidence type="ECO:0008006" key="3">
    <source>
        <dbReference type="Google" id="ProtNLM"/>
    </source>
</evidence>
<evidence type="ECO:0000313" key="1">
    <source>
        <dbReference type="EMBL" id="MEI4462293.1"/>
    </source>
</evidence>
<evidence type="ECO:0000313" key="2">
    <source>
        <dbReference type="Proteomes" id="UP001387110"/>
    </source>
</evidence>
<accession>A0ABU8EH89</accession>
<dbReference type="Proteomes" id="UP001387110">
    <property type="component" value="Unassembled WGS sequence"/>
</dbReference>
<gene>
    <name evidence="1" type="ORF">SZL87_07670</name>
</gene>
<organism evidence="1 2">
    <name type="scientific">Exiguobacterium indicum</name>
    <dbReference type="NCBI Taxonomy" id="296995"/>
    <lineage>
        <taxon>Bacteria</taxon>
        <taxon>Bacillati</taxon>
        <taxon>Bacillota</taxon>
        <taxon>Bacilli</taxon>
        <taxon>Bacillales</taxon>
        <taxon>Bacillales Family XII. Incertae Sedis</taxon>
        <taxon>Exiguobacterium</taxon>
    </lineage>
</organism>
<dbReference type="RefSeq" id="WP_336449172.1">
    <property type="nucleotide sequence ID" value="NZ_JBAWKY010000002.1"/>
</dbReference>
<protein>
    <recommendedName>
        <fullName evidence="3">Transposase</fullName>
    </recommendedName>
</protein>
<dbReference type="EMBL" id="JBAWKY010000002">
    <property type="protein sequence ID" value="MEI4462293.1"/>
    <property type="molecule type" value="Genomic_DNA"/>
</dbReference>
<name>A0ABU8EH89_9BACL</name>
<comment type="caution">
    <text evidence="1">The sequence shown here is derived from an EMBL/GenBank/DDBJ whole genome shotgun (WGS) entry which is preliminary data.</text>
</comment>
<reference evidence="1 2" key="1">
    <citation type="submission" date="2023-12" db="EMBL/GenBank/DDBJ databases">
        <authorList>
            <person name="Easwaran N."/>
            <person name="Lazarus H.P.S."/>
        </authorList>
    </citation>
    <scope>NUCLEOTIDE SEQUENCE [LARGE SCALE GENOMIC DNA]</scope>
    <source>
        <strain evidence="1 2">VIT-2023</strain>
    </source>
</reference>
<proteinExistence type="predicted"/>
<sequence>MDPSVLFIDSTHIKANANKRKYKKKLARRAAQQYKNELDQEVNGDRILHGKKPFTPKTKSIEERQIKESTTDSESGYYVKGGM</sequence>